<dbReference type="AlphaFoldDB" id="A0A371F8W0"/>
<evidence type="ECO:0000313" key="1">
    <source>
        <dbReference type="EMBL" id="RDX74737.1"/>
    </source>
</evidence>
<dbReference type="Proteomes" id="UP000257109">
    <property type="component" value="Unassembled WGS sequence"/>
</dbReference>
<evidence type="ECO:0000313" key="2">
    <source>
        <dbReference type="Proteomes" id="UP000257109"/>
    </source>
</evidence>
<gene>
    <name evidence="1" type="ORF">CR513_45481</name>
</gene>
<dbReference type="EMBL" id="QJKJ01010077">
    <property type="protein sequence ID" value="RDX74737.1"/>
    <property type="molecule type" value="Genomic_DNA"/>
</dbReference>
<reference evidence="1" key="1">
    <citation type="submission" date="2018-05" db="EMBL/GenBank/DDBJ databases">
        <title>Draft genome of Mucuna pruriens seed.</title>
        <authorList>
            <person name="Nnadi N.E."/>
            <person name="Vos R."/>
            <person name="Hasami M.H."/>
            <person name="Devisetty U.K."/>
            <person name="Aguiy J.C."/>
        </authorList>
    </citation>
    <scope>NUCLEOTIDE SEQUENCE [LARGE SCALE GENOMIC DNA]</scope>
    <source>
        <strain evidence="1">JCA_2017</strain>
    </source>
</reference>
<organism evidence="1 2">
    <name type="scientific">Mucuna pruriens</name>
    <name type="common">Velvet bean</name>
    <name type="synonym">Dolichos pruriens</name>
    <dbReference type="NCBI Taxonomy" id="157652"/>
    <lineage>
        <taxon>Eukaryota</taxon>
        <taxon>Viridiplantae</taxon>
        <taxon>Streptophyta</taxon>
        <taxon>Embryophyta</taxon>
        <taxon>Tracheophyta</taxon>
        <taxon>Spermatophyta</taxon>
        <taxon>Magnoliopsida</taxon>
        <taxon>eudicotyledons</taxon>
        <taxon>Gunneridae</taxon>
        <taxon>Pentapetalae</taxon>
        <taxon>rosids</taxon>
        <taxon>fabids</taxon>
        <taxon>Fabales</taxon>
        <taxon>Fabaceae</taxon>
        <taxon>Papilionoideae</taxon>
        <taxon>50 kb inversion clade</taxon>
        <taxon>NPAAA clade</taxon>
        <taxon>indigoferoid/millettioid clade</taxon>
        <taxon>Phaseoleae</taxon>
        <taxon>Mucuna</taxon>
    </lineage>
</organism>
<accession>A0A371F8W0</accession>
<feature type="non-terminal residue" evidence="1">
    <location>
        <position position="1"/>
    </location>
</feature>
<name>A0A371F8W0_MUCPR</name>
<sequence length="62" mass="7419">MVFELMMKPLCNLKPNFILNPYVVICTEKSIYLYNSWKCVDLVDRKTWALPVKSTYRNQVFI</sequence>
<protein>
    <submittedName>
        <fullName evidence="1">Uncharacterized protein</fullName>
    </submittedName>
</protein>
<comment type="caution">
    <text evidence="1">The sequence shown here is derived from an EMBL/GenBank/DDBJ whole genome shotgun (WGS) entry which is preliminary data.</text>
</comment>
<keyword evidence="2" id="KW-1185">Reference proteome</keyword>
<proteinExistence type="predicted"/>